<proteinExistence type="predicted"/>
<evidence type="ECO:0000256" key="1">
    <source>
        <dbReference type="SAM" id="MobiDB-lite"/>
    </source>
</evidence>
<feature type="region of interest" description="Disordered" evidence="1">
    <location>
        <begin position="1"/>
        <end position="27"/>
    </location>
</feature>
<name>A0ABU2NFE8_9PSEU</name>
<comment type="caution">
    <text evidence="3">The sequence shown here is derived from an EMBL/GenBank/DDBJ whole genome shotgun (WGS) entry which is preliminary data.</text>
</comment>
<feature type="compositionally biased region" description="Basic and acidic residues" evidence="1">
    <location>
        <begin position="16"/>
        <end position="27"/>
    </location>
</feature>
<feature type="compositionally biased region" description="Polar residues" evidence="1">
    <location>
        <begin position="1"/>
        <end position="10"/>
    </location>
</feature>
<keyword evidence="4" id="KW-1185">Reference proteome</keyword>
<keyword evidence="2" id="KW-0472">Membrane</keyword>
<reference evidence="4" key="1">
    <citation type="submission" date="2023-07" db="EMBL/GenBank/DDBJ databases">
        <title>30 novel species of actinomycetes from the DSMZ collection.</title>
        <authorList>
            <person name="Nouioui I."/>
        </authorList>
    </citation>
    <scope>NUCLEOTIDE SEQUENCE [LARGE SCALE GENOMIC DNA]</scope>
    <source>
        <strain evidence="4">DSM 45834</strain>
    </source>
</reference>
<organism evidence="3 4">
    <name type="scientific">Pseudonocardia charpentierae</name>
    <dbReference type="NCBI Taxonomy" id="3075545"/>
    <lineage>
        <taxon>Bacteria</taxon>
        <taxon>Bacillati</taxon>
        <taxon>Actinomycetota</taxon>
        <taxon>Actinomycetes</taxon>
        <taxon>Pseudonocardiales</taxon>
        <taxon>Pseudonocardiaceae</taxon>
        <taxon>Pseudonocardia</taxon>
    </lineage>
</organism>
<feature type="transmembrane region" description="Helical" evidence="2">
    <location>
        <begin position="37"/>
        <end position="59"/>
    </location>
</feature>
<feature type="region of interest" description="Disordered" evidence="1">
    <location>
        <begin position="67"/>
        <end position="100"/>
    </location>
</feature>
<dbReference type="EMBL" id="JAVREJ010000017">
    <property type="protein sequence ID" value="MDT0352183.1"/>
    <property type="molecule type" value="Genomic_DNA"/>
</dbReference>
<keyword evidence="2" id="KW-0812">Transmembrane</keyword>
<protein>
    <recommendedName>
        <fullName evidence="5">Secreted protein</fullName>
    </recommendedName>
</protein>
<evidence type="ECO:0000313" key="3">
    <source>
        <dbReference type="EMBL" id="MDT0352183.1"/>
    </source>
</evidence>
<accession>A0ABU2NFE8</accession>
<evidence type="ECO:0000313" key="4">
    <source>
        <dbReference type="Proteomes" id="UP001183202"/>
    </source>
</evidence>
<sequence>MTNTNTNSGARQAPNRNERPTPPRLADRVGSIRLRTLGMIGVGGLAILVVGLIVSLAFLRPDERATAPAAAPPTAPLVADASGRPQPGPTPASPPVAQAQAQSKFGLNAQKLLDEMRTHKPDILDADALKLVQVGDANLARNQANLTADDPQIRDQVRAAFPSATDEQLTTMTRCTAEYVEREWARLHNTTPPDSDDHGG</sequence>
<dbReference type="RefSeq" id="WP_311558693.1">
    <property type="nucleotide sequence ID" value="NZ_JAVREJ010000017.1"/>
</dbReference>
<gene>
    <name evidence="3" type="ORF">RM445_21875</name>
</gene>
<dbReference type="Proteomes" id="UP001183202">
    <property type="component" value="Unassembled WGS sequence"/>
</dbReference>
<evidence type="ECO:0000256" key="2">
    <source>
        <dbReference type="SAM" id="Phobius"/>
    </source>
</evidence>
<keyword evidence="2" id="KW-1133">Transmembrane helix</keyword>
<evidence type="ECO:0008006" key="5">
    <source>
        <dbReference type="Google" id="ProtNLM"/>
    </source>
</evidence>